<dbReference type="SUPFAM" id="SSF88946">
    <property type="entry name" value="Sigma2 domain of RNA polymerase sigma factors"/>
    <property type="match status" value="1"/>
</dbReference>
<keyword evidence="3" id="KW-0731">Sigma factor</keyword>
<evidence type="ECO:0000256" key="4">
    <source>
        <dbReference type="ARBA" id="ARBA00023125"/>
    </source>
</evidence>
<evidence type="ECO:0000313" key="8">
    <source>
        <dbReference type="EMBL" id="GAA0494339.1"/>
    </source>
</evidence>
<dbReference type="RefSeq" id="WP_343840703.1">
    <property type="nucleotide sequence ID" value="NZ_BAAADO010000004.1"/>
</dbReference>
<dbReference type="Pfam" id="PF04542">
    <property type="entry name" value="Sigma70_r2"/>
    <property type="match status" value="1"/>
</dbReference>
<dbReference type="InterPro" id="IPR036388">
    <property type="entry name" value="WH-like_DNA-bd_sf"/>
</dbReference>
<dbReference type="NCBIfam" id="TIGR02937">
    <property type="entry name" value="sigma70-ECF"/>
    <property type="match status" value="1"/>
</dbReference>
<name>A0ABN1BBL1_9BACI</name>
<dbReference type="PANTHER" id="PTHR43133">
    <property type="entry name" value="RNA POLYMERASE ECF-TYPE SIGMA FACTO"/>
    <property type="match status" value="1"/>
</dbReference>
<reference evidence="8 9" key="1">
    <citation type="journal article" date="2019" name="Int. J. Syst. Evol. Microbiol.">
        <title>The Global Catalogue of Microorganisms (GCM) 10K type strain sequencing project: providing services to taxonomists for standard genome sequencing and annotation.</title>
        <authorList>
            <consortium name="The Broad Institute Genomics Platform"/>
            <consortium name="The Broad Institute Genome Sequencing Center for Infectious Disease"/>
            <person name="Wu L."/>
            <person name="Ma J."/>
        </authorList>
    </citation>
    <scope>NUCLEOTIDE SEQUENCE [LARGE SCALE GENOMIC DNA]</scope>
    <source>
        <strain evidence="8 9">JCM 12389</strain>
    </source>
</reference>
<accession>A0ABN1BBL1</accession>
<dbReference type="InterPro" id="IPR039425">
    <property type="entry name" value="RNA_pol_sigma-70-like"/>
</dbReference>
<keyword evidence="4" id="KW-0238">DNA-binding</keyword>
<dbReference type="InterPro" id="IPR014284">
    <property type="entry name" value="RNA_pol_sigma-70_dom"/>
</dbReference>
<protein>
    <submittedName>
        <fullName evidence="8">Sigma-70 family RNA polymerase sigma factor</fullName>
    </submittedName>
</protein>
<dbReference type="Pfam" id="PF04545">
    <property type="entry name" value="Sigma70_r4"/>
    <property type="match status" value="1"/>
</dbReference>
<organism evidence="8 9">
    <name type="scientific">Salinibacillus aidingensis</name>
    <dbReference type="NCBI Taxonomy" id="237684"/>
    <lineage>
        <taxon>Bacteria</taxon>
        <taxon>Bacillati</taxon>
        <taxon>Bacillota</taxon>
        <taxon>Bacilli</taxon>
        <taxon>Bacillales</taxon>
        <taxon>Bacillaceae</taxon>
        <taxon>Salinibacillus</taxon>
    </lineage>
</organism>
<evidence type="ECO:0000259" key="6">
    <source>
        <dbReference type="Pfam" id="PF04542"/>
    </source>
</evidence>
<dbReference type="EMBL" id="BAAADO010000004">
    <property type="protein sequence ID" value="GAA0494339.1"/>
    <property type="molecule type" value="Genomic_DNA"/>
</dbReference>
<comment type="caution">
    <text evidence="8">The sequence shown here is derived from an EMBL/GenBank/DDBJ whole genome shotgun (WGS) entry which is preliminary data.</text>
</comment>
<feature type="domain" description="RNA polymerase sigma-70 region 4" evidence="7">
    <location>
        <begin position="115"/>
        <end position="162"/>
    </location>
</feature>
<comment type="similarity">
    <text evidence="1">Belongs to the sigma-70 factor family. ECF subfamily.</text>
</comment>
<dbReference type="InterPro" id="IPR013324">
    <property type="entry name" value="RNA_pol_sigma_r3/r4-like"/>
</dbReference>
<proteinExistence type="inferred from homology"/>
<gene>
    <name evidence="8" type="ORF">GCM10008986_21140</name>
</gene>
<evidence type="ECO:0000256" key="1">
    <source>
        <dbReference type="ARBA" id="ARBA00010641"/>
    </source>
</evidence>
<dbReference type="Gene3D" id="1.10.10.10">
    <property type="entry name" value="Winged helix-like DNA-binding domain superfamily/Winged helix DNA-binding domain"/>
    <property type="match status" value="1"/>
</dbReference>
<evidence type="ECO:0000256" key="3">
    <source>
        <dbReference type="ARBA" id="ARBA00023082"/>
    </source>
</evidence>
<dbReference type="Proteomes" id="UP001500880">
    <property type="component" value="Unassembled WGS sequence"/>
</dbReference>
<keyword evidence="9" id="KW-1185">Reference proteome</keyword>
<feature type="domain" description="RNA polymerase sigma-70 region 2" evidence="6">
    <location>
        <begin position="23"/>
        <end position="89"/>
    </location>
</feature>
<dbReference type="InterPro" id="IPR007630">
    <property type="entry name" value="RNA_pol_sigma70_r4"/>
</dbReference>
<dbReference type="InterPro" id="IPR007627">
    <property type="entry name" value="RNA_pol_sigma70_r2"/>
</dbReference>
<dbReference type="InterPro" id="IPR013325">
    <property type="entry name" value="RNA_pol_sigma_r2"/>
</dbReference>
<evidence type="ECO:0000256" key="5">
    <source>
        <dbReference type="ARBA" id="ARBA00023163"/>
    </source>
</evidence>
<sequence length="173" mass="21041">MGEQQLVKRARKGDDEAFYELLQTVKSSLYRTAYRYFGNEHDALDAVQEVTCKAYLKLHNLRKPGHFKPWILRIMMNYCHDEWRRRKRTLPVEEIFSVTSYDEDTDRYLILRDLLLDLDPKMQEIIQLKYFEDWTLSQIAEWKRVPEGTIKTRLNRALKQLRFEWEKGEERHV</sequence>
<evidence type="ECO:0000256" key="2">
    <source>
        <dbReference type="ARBA" id="ARBA00023015"/>
    </source>
</evidence>
<dbReference type="PANTHER" id="PTHR43133:SF51">
    <property type="entry name" value="RNA POLYMERASE SIGMA FACTOR"/>
    <property type="match status" value="1"/>
</dbReference>
<evidence type="ECO:0000259" key="7">
    <source>
        <dbReference type="Pfam" id="PF04545"/>
    </source>
</evidence>
<dbReference type="Gene3D" id="1.10.1740.10">
    <property type="match status" value="1"/>
</dbReference>
<dbReference type="CDD" id="cd06171">
    <property type="entry name" value="Sigma70_r4"/>
    <property type="match status" value="1"/>
</dbReference>
<keyword evidence="5" id="KW-0804">Transcription</keyword>
<keyword evidence="2" id="KW-0805">Transcription regulation</keyword>
<evidence type="ECO:0000313" key="9">
    <source>
        <dbReference type="Proteomes" id="UP001500880"/>
    </source>
</evidence>
<dbReference type="SUPFAM" id="SSF88659">
    <property type="entry name" value="Sigma3 and sigma4 domains of RNA polymerase sigma factors"/>
    <property type="match status" value="1"/>
</dbReference>